<keyword evidence="3" id="KW-1185">Reference proteome</keyword>
<organism evidence="2 3">
    <name type="scientific">Edaphobacter dinghuensis</name>
    <dbReference type="NCBI Taxonomy" id="1560005"/>
    <lineage>
        <taxon>Bacteria</taxon>
        <taxon>Pseudomonadati</taxon>
        <taxon>Acidobacteriota</taxon>
        <taxon>Terriglobia</taxon>
        <taxon>Terriglobales</taxon>
        <taxon>Acidobacteriaceae</taxon>
        <taxon>Edaphobacter</taxon>
    </lineage>
</organism>
<proteinExistence type="predicted"/>
<feature type="domain" description="Lysozyme inhibitor LprI-like N-terminal" evidence="1">
    <location>
        <begin position="21"/>
        <end position="102"/>
    </location>
</feature>
<dbReference type="Gene3D" id="1.20.1270.180">
    <property type="match status" value="1"/>
</dbReference>
<dbReference type="EMBL" id="BMGT01000001">
    <property type="protein sequence ID" value="GGG66083.1"/>
    <property type="molecule type" value="Genomic_DNA"/>
</dbReference>
<comment type="caution">
    <text evidence="2">The sequence shown here is derived from an EMBL/GenBank/DDBJ whole genome shotgun (WGS) entry which is preliminary data.</text>
</comment>
<dbReference type="Pfam" id="PF07007">
    <property type="entry name" value="LprI"/>
    <property type="match status" value="1"/>
</dbReference>
<dbReference type="PANTHER" id="PTHR39176:SF1">
    <property type="entry name" value="PERIPLASMIC PROTEIN"/>
    <property type="match status" value="1"/>
</dbReference>
<evidence type="ECO:0000313" key="3">
    <source>
        <dbReference type="Proteomes" id="UP000647241"/>
    </source>
</evidence>
<evidence type="ECO:0000259" key="1">
    <source>
        <dbReference type="Pfam" id="PF07007"/>
    </source>
</evidence>
<name>A0A917LYG0_9BACT</name>
<reference evidence="2" key="1">
    <citation type="journal article" date="2014" name="Int. J. Syst. Evol. Microbiol.">
        <title>Complete genome sequence of Corynebacterium casei LMG S-19264T (=DSM 44701T), isolated from a smear-ripened cheese.</title>
        <authorList>
            <consortium name="US DOE Joint Genome Institute (JGI-PGF)"/>
            <person name="Walter F."/>
            <person name="Albersmeier A."/>
            <person name="Kalinowski J."/>
            <person name="Ruckert C."/>
        </authorList>
    </citation>
    <scope>NUCLEOTIDE SEQUENCE</scope>
    <source>
        <strain evidence="2">CGMCC 1.12997</strain>
    </source>
</reference>
<dbReference type="AlphaFoldDB" id="A0A917LYG0"/>
<sequence length="112" mass="12516">MAQHMNVPGNPCQSIGPNSSETQCFITASQIADRDLNSFYGKLITHLDPENRKNLQAAQRLWVQFRDANCRAEYDLYGGASAGPTVRAACIEAVTRHRTAELKIMYGWTLDK</sequence>
<protein>
    <recommendedName>
        <fullName evidence="1">Lysozyme inhibitor LprI-like N-terminal domain-containing protein</fullName>
    </recommendedName>
</protein>
<gene>
    <name evidence="2" type="ORF">GCM10011585_04890</name>
</gene>
<accession>A0A917LYG0</accession>
<dbReference type="PANTHER" id="PTHR39176">
    <property type="entry name" value="PERIPLASMIC PROTEIN-RELATED"/>
    <property type="match status" value="1"/>
</dbReference>
<evidence type="ECO:0000313" key="2">
    <source>
        <dbReference type="EMBL" id="GGG66083.1"/>
    </source>
</evidence>
<dbReference type="InterPro" id="IPR009739">
    <property type="entry name" value="LprI-like_N"/>
</dbReference>
<dbReference type="Proteomes" id="UP000647241">
    <property type="component" value="Unassembled WGS sequence"/>
</dbReference>
<reference evidence="2" key="2">
    <citation type="submission" date="2020-09" db="EMBL/GenBank/DDBJ databases">
        <authorList>
            <person name="Sun Q."/>
            <person name="Zhou Y."/>
        </authorList>
    </citation>
    <scope>NUCLEOTIDE SEQUENCE</scope>
    <source>
        <strain evidence="2">CGMCC 1.12997</strain>
    </source>
</reference>